<dbReference type="EMBL" id="JABDHM010000007">
    <property type="protein sequence ID" value="KAF5225274.1"/>
    <property type="molecule type" value="Genomic_DNA"/>
</dbReference>
<evidence type="ECO:0000313" key="2">
    <source>
        <dbReference type="Proteomes" id="UP000583944"/>
    </source>
</evidence>
<reference evidence="1 2" key="1">
    <citation type="journal article" date="2019" name="Genome Biol. Evol.">
        <title>Nanopore Sequencing Significantly Improves Genome Assembly of the Protozoan Parasite Trypanosoma cruzi.</title>
        <authorList>
            <person name="Diaz-Viraque F."/>
            <person name="Pita S."/>
            <person name="Greif G."/>
            <person name="de Souza R.C.M."/>
            <person name="Iraola G."/>
            <person name="Robello C."/>
        </authorList>
    </citation>
    <scope>NUCLEOTIDE SEQUENCE [LARGE SCALE GENOMIC DNA]</scope>
    <source>
        <strain evidence="1 2">Berenice</strain>
    </source>
</reference>
<name>A0A7J6YET0_TRYCR</name>
<protein>
    <submittedName>
        <fullName evidence="1">Uncharacterized protein</fullName>
    </submittedName>
</protein>
<evidence type="ECO:0000313" key="1">
    <source>
        <dbReference type="EMBL" id="KAF5225274.1"/>
    </source>
</evidence>
<comment type="caution">
    <text evidence="1">The sequence shown here is derived from an EMBL/GenBank/DDBJ whole genome shotgun (WGS) entry which is preliminary data.</text>
</comment>
<accession>A0A7J6YET0</accession>
<dbReference type="VEuPathDB" id="TriTrypDB:ECC02_001451"/>
<dbReference type="Proteomes" id="UP000583944">
    <property type="component" value="Unassembled WGS sequence"/>
</dbReference>
<gene>
    <name evidence="1" type="ORF">ECC02_001451</name>
</gene>
<organism evidence="1 2">
    <name type="scientific">Trypanosoma cruzi</name>
    <dbReference type="NCBI Taxonomy" id="5693"/>
    <lineage>
        <taxon>Eukaryota</taxon>
        <taxon>Discoba</taxon>
        <taxon>Euglenozoa</taxon>
        <taxon>Kinetoplastea</taxon>
        <taxon>Metakinetoplastina</taxon>
        <taxon>Trypanosomatida</taxon>
        <taxon>Trypanosomatidae</taxon>
        <taxon>Trypanosoma</taxon>
        <taxon>Schizotrypanum</taxon>
    </lineage>
</organism>
<dbReference type="AlphaFoldDB" id="A0A7J6YET0"/>
<proteinExistence type="predicted"/>
<sequence>MKANLDSFIGQTEYHCMRCEKPALDVNNVLNHMWLAKQHRCLIHVRRTTHHLHSFASVAGARQVGLEILNKCYLLVEALGKCFHVKCLTLVPGVHNTGIVMRHNLLDPRIILHTTRDGLPHHFRGVVEVHACVARTQPVAESILCREIGVICHPHGWEWKLVLCPLVLLCRFYPYSTCFCFGGHCEWFRYFSGVIWWQRHERLLATVMVNLAEKCLLEVVVDGGEVIPLLIVEHIIRRTRCRDMPLALRHTCW</sequence>